<comment type="caution">
    <text evidence="1">The sequence shown here is derived from an EMBL/GenBank/DDBJ whole genome shotgun (WGS) entry which is preliminary data.</text>
</comment>
<feature type="non-terminal residue" evidence="1">
    <location>
        <position position="1"/>
    </location>
</feature>
<accession>A0ABV7JM48</accession>
<evidence type="ECO:0000313" key="1">
    <source>
        <dbReference type="EMBL" id="MFC3198172.1"/>
    </source>
</evidence>
<dbReference type="EMBL" id="JBHRTA010000034">
    <property type="protein sequence ID" value="MFC3198172.1"/>
    <property type="molecule type" value="Genomic_DNA"/>
</dbReference>
<name>A0ABV7JM48_9SPHI</name>
<reference evidence="2" key="1">
    <citation type="journal article" date="2019" name="Int. J. Syst. Evol. Microbiol.">
        <title>The Global Catalogue of Microorganisms (GCM) 10K type strain sequencing project: providing services to taxonomists for standard genome sequencing and annotation.</title>
        <authorList>
            <consortium name="The Broad Institute Genomics Platform"/>
            <consortium name="The Broad Institute Genome Sequencing Center for Infectious Disease"/>
            <person name="Wu L."/>
            <person name="Ma J."/>
        </authorList>
    </citation>
    <scope>NUCLEOTIDE SEQUENCE [LARGE SCALE GENOMIC DNA]</scope>
    <source>
        <strain evidence="2">KCTC 52416</strain>
    </source>
</reference>
<dbReference type="Proteomes" id="UP001595526">
    <property type="component" value="Unassembled WGS sequence"/>
</dbReference>
<gene>
    <name evidence="1" type="ORF">ACFOET_11175</name>
</gene>
<evidence type="ECO:0008006" key="3">
    <source>
        <dbReference type="Google" id="ProtNLM"/>
    </source>
</evidence>
<keyword evidence="2" id="KW-1185">Reference proteome</keyword>
<proteinExistence type="predicted"/>
<organism evidence="1 2">
    <name type="scientific">Parapedobacter deserti</name>
    <dbReference type="NCBI Taxonomy" id="1912957"/>
    <lineage>
        <taxon>Bacteria</taxon>
        <taxon>Pseudomonadati</taxon>
        <taxon>Bacteroidota</taxon>
        <taxon>Sphingobacteriia</taxon>
        <taxon>Sphingobacteriales</taxon>
        <taxon>Sphingobacteriaceae</taxon>
        <taxon>Parapedobacter</taxon>
    </lineage>
</organism>
<evidence type="ECO:0000313" key="2">
    <source>
        <dbReference type="Proteomes" id="UP001595526"/>
    </source>
</evidence>
<sequence>PDYVFEPGYELQALADVEAYVKKHKHLPEIPSAKNIERDGLNLAEMNLLLLKKIEELTLHLIENEKSERTIREELQATKLDVHELRNLIREIQAAQP</sequence>
<protein>
    <recommendedName>
        <fullName evidence="3">DNA primase</fullName>
    </recommendedName>
</protein>